<evidence type="ECO:0000313" key="1">
    <source>
        <dbReference type="EMBL" id="MBW0502664.1"/>
    </source>
</evidence>
<gene>
    <name evidence="1" type="ORF">O181_042379</name>
</gene>
<protein>
    <submittedName>
        <fullName evidence="1">Uncharacterized protein</fullName>
    </submittedName>
</protein>
<proteinExistence type="predicted"/>
<accession>A0A9Q3DGB4</accession>
<dbReference type="Proteomes" id="UP000765509">
    <property type="component" value="Unassembled WGS sequence"/>
</dbReference>
<evidence type="ECO:0000313" key="2">
    <source>
        <dbReference type="Proteomes" id="UP000765509"/>
    </source>
</evidence>
<keyword evidence="2" id="KW-1185">Reference proteome</keyword>
<name>A0A9Q3DGB4_9BASI</name>
<dbReference type="EMBL" id="AVOT02016947">
    <property type="protein sequence ID" value="MBW0502664.1"/>
    <property type="molecule type" value="Genomic_DNA"/>
</dbReference>
<comment type="caution">
    <text evidence="1">The sequence shown here is derived from an EMBL/GenBank/DDBJ whole genome shotgun (WGS) entry which is preliminary data.</text>
</comment>
<dbReference type="AlphaFoldDB" id="A0A9Q3DGB4"/>
<reference evidence="1" key="1">
    <citation type="submission" date="2021-03" db="EMBL/GenBank/DDBJ databases">
        <title>Draft genome sequence of rust myrtle Austropuccinia psidii MF-1, a brazilian biotype.</title>
        <authorList>
            <person name="Quecine M.C."/>
            <person name="Pachon D.M.R."/>
            <person name="Bonatelli M.L."/>
            <person name="Correr F.H."/>
            <person name="Franceschini L.M."/>
            <person name="Leite T.F."/>
            <person name="Margarido G.R.A."/>
            <person name="Almeida C.A."/>
            <person name="Ferrarezi J.A."/>
            <person name="Labate C.A."/>
        </authorList>
    </citation>
    <scope>NUCLEOTIDE SEQUENCE</scope>
    <source>
        <strain evidence="1">MF-1</strain>
    </source>
</reference>
<sequence length="107" mass="12459">MFEKGWNLRLPYNTLKKDLVDINPTARSFKIMLETARHNANRGIQDSFKYAKERWEKSHKPPNFKQGYFVILSTLNFNNIKGPNKFRDSFSGPFIIRALDGPNAVQL</sequence>
<organism evidence="1 2">
    <name type="scientific">Austropuccinia psidii MF-1</name>
    <dbReference type="NCBI Taxonomy" id="1389203"/>
    <lineage>
        <taxon>Eukaryota</taxon>
        <taxon>Fungi</taxon>
        <taxon>Dikarya</taxon>
        <taxon>Basidiomycota</taxon>
        <taxon>Pucciniomycotina</taxon>
        <taxon>Pucciniomycetes</taxon>
        <taxon>Pucciniales</taxon>
        <taxon>Sphaerophragmiaceae</taxon>
        <taxon>Austropuccinia</taxon>
    </lineage>
</organism>